<name>A0A0F9BJF8_9ZZZZ</name>
<comment type="caution">
    <text evidence="1">The sequence shown here is derived from an EMBL/GenBank/DDBJ whole genome shotgun (WGS) entry which is preliminary data.</text>
</comment>
<dbReference type="InterPro" id="IPR036751">
    <property type="entry name" value="SpoVG_sf"/>
</dbReference>
<evidence type="ECO:0000313" key="1">
    <source>
        <dbReference type="EMBL" id="KKL22029.1"/>
    </source>
</evidence>
<dbReference type="SUPFAM" id="SSF160537">
    <property type="entry name" value="SpoVG-like"/>
    <property type="match status" value="1"/>
</dbReference>
<dbReference type="AlphaFoldDB" id="A0A0F9BJF8"/>
<reference evidence="1" key="1">
    <citation type="journal article" date="2015" name="Nature">
        <title>Complex archaea that bridge the gap between prokaryotes and eukaryotes.</title>
        <authorList>
            <person name="Spang A."/>
            <person name="Saw J.H."/>
            <person name="Jorgensen S.L."/>
            <person name="Zaremba-Niedzwiedzka K."/>
            <person name="Martijn J."/>
            <person name="Lind A.E."/>
            <person name="van Eijk R."/>
            <person name="Schleper C."/>
            <person name="Guy L."/>
            <person name="Ettema T.J."/>
        </authorList>
    </citation>
    <scope>NUCLEOTIDE SEQUENCE</scope>
</reference>
<dbReference type="GO" id="GO:0030435">
    <property type="term" value="P:sporulation resulting in formation of a cellular spore"/>
    <property type="evidence" value="ECO:0007669"/>
    <property type="project" value="InterPro"/>
</dbReference>
<proteinExistence type="predicted"/>
<evidence type="ECO:0008006" key="2">
    <source>
        <dbReference type="Google" id="ProtNLM"/>
    </source>
</evidence>
<protein>
    <recommendedName>
        <fullName evidence="2">SpoVG family protein</fullName>
    </recommendedName>
</protein>
<accession>A0A0F9BJF8</accession>
<organism evidence="1">
    <name type="scientific">marine sediment metagenome</name>
    <dbReference type="NCBI Taxonomy" id="412755"/>
    <lineage>
        <taxon>unclassified sequences</taxon>
        <taxon>metagenomes</taxon>
        <taxon>ecological metagenomes</taxon>
    </lineage>
</organism>
<dbReference type="Gene3D" id="3.30.1120.40">
    <property type="entry name" value="Stage V sporulation protein G"/>
    <property type="match status" value="1"/>
</dbReference>
<dbReference type="EMBL" id="LAZR01037505">
    <property type="protein sequence ID" value="KKL22029.1"/>
    <property type="molecule type" value="Genomic_DNA"/>
</dbReference>
<sequence>MDHQITDIAFRPYQSRSQTTPRTDIVGWVSCVFNGLFLNNIMVKTLPSGKMILAYPRYARGTNERTHFYFNPTDHATRDVLDAAILEHVRRTIRHEST</sequence>
<gene>
    <name evidence="1" type="ORF">LCGC14_2439540</name>
</gene>